<keyword evidence="4" id="KW-1185">Reference proteome</keyword>
<evidence type="ECO:0000256" key="2">
    <source>
        <dbReference type="SAM" id="SignalP"/>
    </source>
</evidence>
<evidence type="ECO:0000313" key="4">
    <source>
        <dbReference type="Proteomes" id="UP000675747"/>
    </source>
</evidence>
<feature type="region of interest" description="Disordered" evidence="1">
    <location>
        <begin position="83"/>
        <end position="112"/>
    </location>
</feature>
<dbReference type="Proteomes" id="UP000675747">
    <property type="component" value="Unassembled WGS sequence"/>
</dbReference>
<feature type="signal peptide" evidence="2">
    <location>
        <begin position="1"/>
        <end position="26"/>
    </location>
</feature>
<accession>A0AAP2CF84</accession>
<name>A0AAP2CF84_9GAMM</name>
<evidence type="ECO:0000256" key="1">
    <source>
        <dbReference type="SAM" id="MobiDB-lite"/>
    </source>
</evidence>
<reference evidence="3 4" key="1">
    <citation type="journal article" date="2021" name="Microbiol. Resour. Announc.">
        <title>Draft Genome Sequence of Coralloluteibacterium stylophorae LMG 29479T.</title>
        <authorList>
            <person name="Karlyshev A.V."/>
            <person name="Kudryashova E.B."/>
            <person name="Ariskina E.V."/>
            <person name="Conroy A.P."/>
            <person name="Abidueva E.Y."/>
        </authorList>
    </citation>
    <scope>NUCLEOTIDE SEQUENCE [LARGE SCALE GENOMIC DNA]</scope>
    <source>
        <strain evidence="3 4">LMG 29479</strain>
    </source>
</reference>
<evidence type="ECO:0000313" key="3">
    <source>
        <dbReference type="EMBL" id="MBS7458212.1"/>
    </source>
</evidence>
<evidence type="ECO:0008006" key="5">
    <source>
        <dbReference type="Google" id="ProtNLM"/>
    </source>
</evidence>
<sequence length="112" mass="12298">MRLVRTHSLIAASLIAAGFGATAAQAQQVRPVGAAMGAASPSSLRESIRRVERETGGEVLQARPTPWNGREVNRVKVLTPEGRVRVVTDDPRQASAERERRRRDSRSRDDGR</sequence>
<keyword evidence="2" id="KW-0732">Signal</keyword>
<dbReference type="EMBL" id="JAGQFT020000009">
    <property type="protein sequence ID" value="MBS7458212.1"/>
    <property type="molecule type" value="Genomic_DNA"/>
</dbReference>
<proteinExistence type="predicted"/>
<organism evidence="3 4">
    <name type="scientific">Coralloluteibacterium stylophorae</name>
    <dbReference type="NCBI Taxonomy" id="1776034"/>
    <lineage>
        <taxon>Bacteria</taxon>
        <taxon>Pseudomonadati</taxon>
        <taxon>Pseudomonadota</taxon>
        <taxon>Gammaproteobacteria</taxon>
        <taxon>Lysobacterales</taxon>
        <taxon>Lysobacteraceae</taxon>
        <taxon>Coralloluteibacterium</taxon>
    </lineage>
</organism>
<gene>
    <name evidence="3" type="ORF">KB893_013815</name>
</gene>
<feature type="chain" id="PRO_5042882873" description="PepSY domain-containing protein" evidence="2">
    <location>
        <begin position="27"/>
        <end position="112"/>
    </location>
</feature>
<feature type="compositionally biased region" description="Basic and acidic residues" evidence="1">
    <location>
        <begin position="83"/>
        <end position="99"/>
    </location>
</feature>
<protein>
    <recommendedName>
        <fullName evidence="5">PepSY domain-containing protein</fullName>
    </recommendedName>
</protein>
<dbReference type="AlphaFoldDB" id="A0AAP2CF84"/>
<comment type="caution">
    <text evidence="3">The sequence shown here is derived from an EMBL/GenBank/DDBJ whole genome shotgun (WGS) entry which is preliminary data.</text>
</comment>
<dbReference type="RefSeq" id="WP_213173798.1">
    <property type="nucleotide sequence ID" value="NZ_JAGQFT020000009.1"/>
</dbReference>